<dbReference type="Pfam" id="PF00072">
    <property type="entry name" value="Response_reg"/>
    <property type="match status" value="1"/>
</dbReference>
<evidence type="ECO:0000256" key="1">
    <source>
        <dbReference type="ARBA" id="ARBA00023125"/>
    </source>
</evidence>
<dbReference type="InterPro" id="IPR011006">
    <property type="entry name" value="CheY-like_superfamily"/>
</dbReference>
<comment type="caution">
    <text evidence="5">The sequence shown here is derived from an EMBL/GenBank/DDBJ whole genome shotgun (WGS) entry which is preliminary data.</text>
</comment>
<dbReference type="InterPro" id="IPR001789">
    <property type="entry name" value="Sig_transdc_resp-reg_receiver"/>
</dbReference>
<dbReference type="SMART" id="SM00421">
    <property type="entry name" value="HTH_LUXR"/>
    <property type="match status" value="1"/>
</dbReference>
<dbReference type="PRINTS" id="PR00038">
    <property type="entry name" value="HTHLUXR"/>
</dbReference>
<accession>A0A3N6YV73</accession>
<dbReference type="OrthoDB" id="3171335at2"/>
<organism evidence="5 6">
    <name type="scientific">Aeromicrobium camelliae</name>
    <dbReference type="NCBI Taxonomy" id="1538144"/>
    <lineage>
        <taxon>Bacteria</taxon>
        <taxon>Bacillati</taxon>
        <taxon>Actinomycetota</taxon>
        <taxon>Actinomycetes</taxon>
        <taxon>Propionibacteriales</taxon>
        <taxon>Nocardioidaceae</taxon>
        <taxon>Aeromicrobium</taxon>
    </lineage>
</organism>
<sequence>MHGKGWAVTVGSSSARVGIVEDHALVAFGLMRLLETDDIESVIAPTVPDLLARGESLDLTILDLRLSDGSSVTDNVRELDKAGIPVLVLTSAENAELVREAARANVLGIVRKSLPETEIRDAVIHALAGRPVTSLEWASALDSDPLLPDAGLTPREQEILALYASGETAKSVARLTGLSTQVVANYVGRIRAKYAEVGRPAASRVDLYRRALEDHLIEEAG</sequence>
<dbReference type="SUPFAM" id="SSF46894">
    <property type="entry name" value="C-terminal effector domain of the bipartite response regulators"/>
    <property type="match status" value="1"/>
</dbReference>
<dbReference type="PANTHER" id="PTHR43214:SF44">
    <property type="entry name" value="TWO-COMPONENT RESPONSE REGULATOR"/>
    <property type="match status" value="1"/>
</dbReference>
<dbReference type="GO" id="GO:0000160">
    <property type="term" value="P:phosphorelay signal transduction system"/>
    <property type="evidence" value="ECO:0007669"/>
    <property type="project" value="InterPro"/>
</dbReference>
<keyword evidence="2" id="KW-0597">Phosphoprotein</keyword>
<evidence type="ECO:0000259" key="3">
    <source>
        <dbReference type="PROSITE" id="PS50043"/>
    </source>
</evidence>
<evidence type="ECO:0000256" key="2">
    <source>
        <dbReference type="PROSITE-ProRule" id="PRU00169"/>
    </source>
</evidence>
<dbReference type="Gene3D" id="1.10.10.10">
    <property type="entry name" value="Winged helix-like DNA-binding domain superfamily/Winged helix DNA-binding domain"/>
    <property type="match status" value="1"/>
</dbReference>
<feature type="domain" description="HTH luxR-type" evidence="3">
    <location>
        <begin position="145"/>
        <end position="215"/>
    </location>
</feature>
<dbReference type="EMBL" id="RQJX01000031">
    <property type="protein sequence ID" value="RQN01661.1"/>
    <property type="molecule type" value="Genomic_DNA"/>
</dbReference>
<keyword evidence="1 5" id="KW-0238">DNA-binding</keyword>
<reference evidence="5 6" key="1">
    <citation type="submission" date="2018-11" db="EMBL/GenBank/DDBJ databases">
        <authorList>
            <person name="Li F."/>
        </authorList>
    </citation>
    <scope>NUCLEOTIDE SEQUENCE [LARGE SCALE GENOMIC DNA]</scope>
    <source>
        <strain evidence="5 6">YS17T</strain>
    </source>
</reference>
<dbReference type="Gene3D" id="3.40.50.2300">
    <property type="match status" value="1"/>
</dbReference>
<dbReference type="PANTHER" id="PTHR43214">
    <property type="entry name" value="TWO-COMPONENT RESPONSE REGULATOR"/>
    <property type="match status" value="1"/>
</dbReference>
<dbReference type="GO" id="GO:0006355">
    <property type="term" value="P:regulation of DNA-templated transcription"/>
    <property type="evidence" value="ECO:0007669"/>
    <property type="project" value="InterPro"/>
</dbReference>
<dbReference type="PROSITE" id="PS50110">
    <property type="entry name" value="RESPONSE_REGULATORY"/>
    <property type="match status" value="1"/>
</dbReference>
<dbReference type="Proteomes" id="UP000275225">
    <property type="component" value="Unassembled WGS sequence"/>
</dbReference>
<dbReference type="SUPFAM" id="SSF52172">
    <property type="entry name" value="CheY-like"/>
    <property type="match status" value="1"/>
</dbReference>
<dbReference type="PROSITE" id="PS50043">
    <property type="entry name" value="HTH_LUXR_2"/>
    <property type="match status" value="1"/>
</dbReference>
<dbReference type="CDD" id="cd06170">
    <property type="entry name" value="LuxR_C_like"/>
    <property type="match status" value="1"/>
</dbReference>
<dbReference type="GO" id="GO:0003677">
    <property type="term" value="F:DNA binding"/>
    <property type="evidence" value="ECO:0007669"/>
    <property type="project" value="UniProtKB-KW"/>
</dbReference>
<keyword evidence="6" id="KW-1185">Reference proteome</keyword>
<protein>
    <submittedName>
        <fullName evidence="5">DNA-binding response regulator</fullName>
    </submittedName>
</protein>
<dbReference type="InterPro" id="IPR016032">
    <property type="entry name" value="Sig_transdc_resp-reg_C-effctor"/>
</dbReference>
<dbReference type="InterPro" id="IPR039420">
    <property type="entry name" value="WalR-like"/>
</dbReference>
<name>A0A3N6YV73_9ACTN</name>
<dbReference type="SMART" id="SM00448">
    <property type="entry name" value="REC"/>
    <property type="match status" value="1"/>
</dbReference>
<proteinExistence type="predicted"/>
<evidence type="ECO:0000313" key="6">
    <source>
        <dbReference type="Proteomes" id="UP000275225"/>
    </source>
</evidence>
<dbReference type="AlphaFoldDB" id="A0A3N6YV73"/>
<dbReference type="InterPro" id="IPR036388">
    <property type="entry name" value="WH-like_DNA-bd_sf"/>
</dbReference>
<feature type="domain" description="Response regulatory" evidence="4">
    <location>
        <begin position="16"/>
        <end position="127"/>
    </location>
</feature>
<gene>
    <name evidence="5" type="ORF">EHW97_15120</name>
</gene>
<dbReference type="InterPro" id="IPR000792">
    <property type="entry name" value="Tscrpt_reg_LuxR_C"/>
</dbReference>
<dbReference type="Pfam" id="PF00196">
    <property type="entry name" value="GerE"/>
    <property type="match status" value="1"/>
</dbReference>
<evidence type="ECO:0000259" key="4">
    <source>
        <dbReference type="PROSITE" id="PS50110"/>
    </source>
</evidence>
<evidence type="ECO:0000313" key="5">
    <source>
        <dbReference type="EMBL" id="RQN01661.1"/>
    </source>
</evidence>
<feature type="modified residue" description="4-aspartylphosphate" evidence="2">
    <location>
        <position position="63"/>
    </location>
</feature>